<dbReference type="PROSITE" id="PS50893">
    <property type="entry name" value="ABC_TRANSPORTER_2"/>
    <property type="match status" value="1"/>
</dbReference>
<comment type="caution">
    <text evidence="12">The sequence shown here is derived from an EMBL/GenBank/DDBJ whole genome shotgun (WGS) entry which is preliminary data.</text>
</comment>
<evidence type="ECO:0000256" key="5">
    <source>
        <dbReference type="ARBA" id="ARBA00022741"/>
    </source>
</evidence>
<organism evidence="12 13">
    <name type="scientific">Phaeocystidibacter marisrubri</name>
    <dbReference type="NCBI Taxonomy" id="1577780"/>
    <lineage>
        <taxon>Bacteria</taxon>
        <taxon>Pseudomonadati</taxon>
        <taxon>Bacteroidota</taxon>
        <taxon>Flavobacteriia</taxon>
        <taxon>Flavobacteriales</taxon>
        <taxon>Phaeocystidibacteraceae</taxon>
        <taxon>Phaeocystidibacter</taxon>
    </lineage>
</organism>
<evidence type="ECO:0000256" key="6">
    <source>
        <dbReference type="ARBA" id="ARBA00022840"/>
    </source>
</evidence>
<dbReference type="Proteomes" id="UP000484164">
    <property type="component" value="Unassembled WGS sequence"/>
</dbReference>
<evidence type="ECO:0000256" key="8">
    <source>
        <dbReference type="ARBA" id="ARBA00023136"/>
    </source>
</evidence>
<feature type="transmembrane region" description="Helical" evidence="9">
    <location>
        <begin position="85"/>
        <end position="103"/>
    </location>
</feature>
<dbReference type="InterPro" id="IPR017871">
    <property type="entry name" value="ABC_transporter-like_CS"/>
</dbReference>
<dbReference type="FunFam" id="3.40.50.300:FF:000205">
    <property type="entry name" value="ABC transporter B family member 4"/>
    <property type="match status" value="1"/>
</dbReference>
<feature type="domain" description="ABC transmembrane type-1" evidence="11">
    <location>
        <begin position="34"/>
        <end position="332"/>
    </location>
</feature>
<dbReference type="AlphaFoldDB" id="A0A6L3ZGH6"/>
<evidence type="ECO:0000313" key="12">
    <source>
        <dbReference type="EMBL" id="KAB2817136.1"/>
    </source>
</evidence>
<comment type="subcellular location">
    <subcellularLocation>
        <location evidence="1">Cell membrane</location>
        <topology evidence="1">Multi-pass membrane protein</topology>
    </subcellularLocation>
</comment>
<dbReference type="PROSITE" id="PS50929">
    <property type="entry name" value="ABC_TM1F"/>
    <property type="match status" value="1"/>
</dbReference>
<feature type="transmembrane region" description="Helical" evidence="9">
    <location>
        <begin position="306"/>
        <end position="328"/>
    </location>
</feature>
<evidence type="ECO:0000313" key="13">
    <source>
        <dbReference type="Proteomes" id="UP000484164"/>
    </source>
</evidence>
<keyword evidence="8 9" id="KW-0472">Membrane</keyword>
<evidence type="ECO:0000259" key="11">
    <source>
        <dbReference type="PROSITE" id="PS50929"/>
    </source>
</evidence>
<evidence type="ECO:0000256" key="3">
    <source>
        <dbReference type="ARBA" id="ARBA00022448"/>
    </source>
</evidence>
<keyword evidence="7 9" id="KW-1133">Transmembrane helix</keyword>
<evidence type="ECO:0000256" key="9">
    <source>
        <dbReference type="SAM" id="Phobius"/>
    </source>
</evidence>
<dbReference type="PANTHER" id="PTHR43394">
    <property type="entry name" value="ATP-DEPENDENT PERMEASE MDL1, MITOCHONDRIAL"/>
    <property type="match status" value="1"/>
</dbReference>
<reference evidence="12 13" key="1">
    <citation type="submission" date="2019-10" db="EMBL/GenBank/DDBJ databases">
        <title>Genome sequence of Phaeocystidibacter marisrubri JCM30614 (type strain).</title>
        <authorList>
            <person name="Bowman J.P."/>
        </authorList>
    </citation>
    <scope>NUCLEOTIDE SEQUENCE [LARGE SCALE GENOMIC DNA]</scope>
    <source>
        <strain evidence="12 13">JCM 30614</strain>
    </source>
</reference>
<keyword evidence="13" id="KW-1185">Reference proteome</keyword>
<dbReference type="SUPFAM" id="SSF90123">
    <property type="entry name" value="ABC transporter transmembrane region"/>
    <property type="match status" value="1"/>
</dbReference>
<dbReference type="PROSITE" id="PS00211">
    <property type="entry name" value="ABC_TRANSPORTER_1"/>
    <property type="match status" value="1"/>
</dbReference>
<dbReference type="InterPro" id="IPR003593">
    <property type="entry name" value="AAA+_ATPase"/>
</dbReference>
<proteinExistence type="inferred from homology"/>
<dbReference type="Pfam" id="PF00664">
    <property type="entry name" value="ABC_membrane"/>
    <property type="match status" value="1"/>
</dbReference>
<dbReference type="InterPro" id="IPR039421">
    <property type="entry name" value="Type_1_exporter"/>
</dbReference>
<feature type="transmembrane region" description="Helical" evidence="9">
    <location>
        <begin position="191"/>
        <end position="211"/>
    </location>
</feature>
<feature type="transmembrane region" description="Helical" evidence="9">
    <location>
        <begin position="271"/>
        <end position="290"/>
    </location>
</feature>
<gene>
    <name evidence="12" type="ORF">F8C82_01700</name>
</gene>
<feature type="transmembrane region" description="Helical" evidence="9">
    <location>
        <begin position="168"/>
        <end position="185"/>
    </location>
</feature>
<feature type="domain" description="ABC transporter" evidence="10">
    <location>
        <begin position="365"/>
        <end position="601"/>
    </location>
</feature>
<comment type="similarity">
    <text evidence="2">Belongs to the ABC transporter superfamily. ABCB family. Multidrug resistance exporter (TC 3.A.1.201) subfamily.</text>
</comment>
<dbReference type="GO" id="GO:0005886">
    <property type="term" value="C:plasma membrane"/>
    <property type="evidence" value="ECO:0007669"/>
    <property type="project" value="UniProtKB-SubCell"/>
</dbReference>
<dbReference type="RefSeq" id="WP_151691707.1">
    <property type="nucleotide sequence ID" value="NZ_BMGX01000002.1"/>
</dbReference>
<dbReference type="InterPro" id="IPR011527">
    <property type="entry name" value="ABC1_TM_dom"/>
</dbReference>
<evidence type="ECO:0000256" key="2">
    <source>
        <dbReference type="ARBA" id="ARBA00007577"/>
    </source>
</evidence>
<dbReference type="Gene3D" id="3.40.50.300">
    <property type="entry name" value="P-loop containing nucleotide triphosphate hydrolases"/>
    <property type="match status" value="1"/>
</dbReference>
<keyword evidence="5" id="KW-0547">Nucleotide-binding</keyword>
<dbReference type="SUPFAM" id="SSF52540">
    <property type="entry name" value="P-loop containing nucleoside triphosphate hydrolases"/>
    <property type="match status" value="1"/>
</dbReference>
<dbReference type="GO" id="GO:0090374">
    <property type="term" value="P:oligopeptide export from mitochondrion"/>
    <property type="evidence" value="ECO:0007669"/>
    <property type="project" value="TreeGrafter"/>
</dbReference>
<dbReference type="PANTHER" id="PTHR43394:SF1">
    <property type="entry name" value="ATP-BINDING CASSETTE SUB-FAMILY B MEMBER 10, MITOCHONDRIAL"/>
    <property type="match status" value="1"/>
</dbReference>
<keyword evidence="3" id="KW-0813">Transport</keyword>
<dbReference type="GO" id="GO:0016887">
    <property type="term" value="F:ATP hydrolysis activity"/>
    <property type="evidence" value="ECO:0007669"/>
    <property type="project" value="InterPro"/>
</dbReference>
<dbReference type="GO" id="GO:0005524">
    <property type="term" value="F:ATP binding"/>
    <property type="evidence" value="ECO:0007669"/>
    <property type="project" value="UniProtKB-KW"/>
</dbReference>
<protein>
    <submittedName>
        <fullName evidence="12">ABC transporter ATP-binding protein</fullName>
    </submittedName>
</protein>
<keyword evidence="4 9" id="KW-0812">Transmembrane</keyword>
<dbReference type="Pfam" id="PF00005">
    <property type="entry name" value="ABC_tran"/>
    <property type="match status" value="1"/>
</dbReference>
<dbReference type="InterPro" id="IPR027417">
    <property type="entry name" value="P-loop_NTPase"/>
</dbReference>
<sequence>MQKDEKKAKRLSKDSIRQIFKLYEYIRPFRGVFALGMVFLILSSLANLAFPMLMGELILPPPNATEGEVVNNLLPQSGGSINIDAINKTALQLIALLLAQALFSYGRVRTFVYVTENALARLRQVTYEHLIKLPIQFFNQRRVGELNSRISSDITQLQETMTTTLAEFVRQLIIIIGGVTLMVITSWKLALFTLAILPPMVLLAVFFGRFIRKYSKQFQAEVAESNTIVEESLQGIYNVKAFANEFLEITRYRKKTSEVAQTGIKGGSYRAAFSSFMVVGMFGAIVAIIWKAATLIEQGHLEHGDLVSFILLAGFVGGSIAGFADVYARVQKAVGATEELMKILDEETEDLDYHPSPIPGFKGDVAFINVTFAYPTRPDTDVVRNLSFTANSGDQIALVGPSGAGKSTLVQLIMRFFEPSNGEIQFDGKPANQYNLSVLRNHMAVVPQDVFLFGGTIRENIAYGKSEATEEEIIEAAKKANAWKFISEFSSGLETIVGERGVQLSGGQRQRIAIARAVLKDPAILILDEATSALDSESERLVQEALDKLMVGRTTIVIAHRLSTVRSADKILVMENGQIIESGNHYELSENKEGLYYQLSSMQFAN</sequence>
<dbReference type="SMART" id="SM00382">
    <property type="entry name" value="AAA"/>
    <property type="match status" value="1"/>
</dbReference>
<dbReference type="EMBL" id="WBVQ01000001">
    <property type="protein sequence ID" value="KAB2817136.1"/>
    <property type="molecule type" value="Genomic_DNA"/>
</dbReference>
<feature type="transmembrane region" description="Helical" evidence="9">
    <location>
        <begin position="31"/>
        <end position="53"/>
    </location>
</feature>
<evidence type="ECO:0000256" key="1">
    <source>
        <dbReference type="ARBA" id="ARBA00004651"/>
    </source>
</evidence>
<dbReference type="CDD" id="cd18576">
    <property type="entry name" value="ABC_6TM_bac_exporter_ABCB8_10_like"/>
    <property type="match status" value="1"/>
</dbReference>
<dbReference type="Gene3D" id="1.20.1560.10">
    <property type="entry name" value="ABC transporter type 1, transmembrane domain"/>
    <property type="match status" value="1"/>
</dbReference>
<dbReference type="GO" id="GO:0015421">
    <property type="term" value="F:ABC-type oligopeptide transporter activity"/>
    <property type="evidence" value="ECO:0007669"/>
    <property type="project" value="TreeGrafter"/>
</dbReference>
<dbReference type="InterPro" id="IPR003439">
    <property type="entry name" value="ABC_transporter-like_ATP-bd"/>
</dbReference>
<dbReference type="InterPro" id="IPR036640">
    <property type="entry name" value="ABC1_TM_sf"/>
</dbReference>
<accession>A0A6L3ZGH6</accession>
<keyword evidence="6 12" id="KW-0067">ATP-binding</keyword>
<dbReference type="OrthoDB" id="9780296at2"/>
<evidence type="ECO:0000256" key="4">
    <source>
        <dbReference type="ARBA" id="ARBA00022692"/>
    </source>
</evidence>
<evidence type="ECO:0000259" key="10">
    <source>
        <dbReference type="PROSITE" id="PS50893"/>
    </source>
</evidence>
<name>A0A6L3ZGH6_9FLAO</name>
<evidence type="ECO:0000256" key="7">
    <source>
        <dbReference type="ARBA" id="ARBA00022989"/>
    </source>
</evidence>